<protein>
    <submittedName>
        <fullName evidence="1">Uncharacterized protein</fullName>
    </submittedName>
</protein>
<reference evidence="2" key="1">
    <citation type="journal article" date="2007" name="Nature">
        <title>The grapevine genome sequence suggests ancestral hexaploidization in major angiosperm phyla.</title>
        <authorList>
            <consortium name="The French-Italian Public Consortium for Grapevine Genome Characterization."/>
            <person name="Jaillon O."/>
            <person name="Aury J.-M."/>
            <person name="Noel B."/>
            <person name="Policriti A."/>
            <person name="Clepet C."/>
            <person name="Casagrande A."/>
            <person name="Choisne N."/>
            <person name="Aubourg S."/>
            <person name="Vitulo N."/>
            <person name="Jubin C."/>
            <person name="Vezzi A."/>
            <person name="Legeai F."/>
            <person name="Hugueney P."/>
            <person name="Dasilva C."/>
            <person name="Horner D."/>
            <person name="Mica E."/>
            <person name="Jublot D."/>
            <person name="Poulain J."/>
            <person name="Bruyere C."/>
            <person name="Billault A."/>
            <person name="Segurens B."/>
            <person name="Gouyvenoux M."/>
            <person name="Ugarte E."/>
            <person name="Cattonaro F."/>
            <person name="Anthouard V."/>
            <person name="Vico V."/>
            <person name="Del Fabbro C."/>
            <person name="Alaux M."/>
            <person name="Di Gaspero G."/>
            <person name="Dumas V."/>
            <person name="Felice N."/>
            <person name="Paillard S."/>
            <person name="Juman I."/>
            <person name="Moroldo M."/>
            <person name="Scalabrin S."/>
            <person name="Canaguier A."/>
            <person name="Le Clainche I."/>
            <person name="Malacrida G."/>
            <person name="Durand E."/>
            <person name="Pesole G."/>
            <person name="Laucou V."/>
            <person name="Chatelet P."/>
            <person name="Merdinoglu D."/>
            <person name="Delledonne M."/>
            <person name="Pezzotti M."/>
            <person name="Lecharny A."/>
            <person name="Scarpelli C."/>
            <person name="Artiguenave F."/>
            <person name="Pe M.E."/>
            <person name="Valle G."/>
            <person name="Morgante M."/>
            <person name="Caboche M."/>
            <person name="Adam-Blondon A.-F."/>
            <person name="Weissenbach J."/>
            <person name="Quetier F."/>
            <person name="Wincker P."/>
        </authorList>
    </citation>
    <scope>NUCLEOTIDE SEQUENCE [LARGE SCALE GENOMIC DNA]</scope>
    <source>
        <strain evidence="2">cv. Pinot noir / PN40024</strain>
    </source>
</reference>
<organism evidence="1 2">
    <name type="scientific">Vitis vinifera</name>
    <name type="common">Grape</name>
    <dbReference type="NCBI Taxonomy" id="29760"/>
    <lineage>
        <taxon>Eukaryota</taxon>
        <taxon>Viridiplantae</taxon>
        <taxon>Streptophyta</taxon>
        <taxon>Embryophyta</taxon>
        <taxon>Tracheophyta</taxon>
        <taxon>Spermatophyta</taxon>
        <taxon>Magnoliopsida</taxon>
        <taxon>eudicotyledons</taxon>
        <taxon>Gunneridae</taxon>
        <taxon>Pentapetalae</taxon>
        <taxon>rosids</taxon>
        <taxon>Vitales</taxon>
        <taxon>Vitaceae</taxon>
        <taxon>Viteae</taxon>
        <taxon>Vitis</taxon>
    </lineage>
</organism>
<dbReference type="Proteomes" id="UP000009183">
    <property type="component" value="Chromosome 1"/>
</dbReference>
<keyword evidence="2" id="KW-1185">Reference proteome</keyword>
<evidence type="ECO:0000313" key="1">
    <source>
        <dbReference type="EMBL" id="CBI26952.3"/>
    </source>
</evidence>
<gene>
    <name evidence="1" type="ordered locus">VIT_01s0011g04330</name>
</gene>
<dbReference type="HOGENOM" id="CLU_3091202_0_0_1"/>
<sequence length="52" mass="6026">MSGMKGKWTQLTKAYHIASYIDLPIHHSLSFVRFLRVGYPLFKSNPGRQFLS</sequence>
<evidence type="ECO:0000313" key="2">
    <source>
        <dbReference type="Proteomes" id="UP000009183"/>
    </source>
</evidence>
<dbReference type="InParanoid" id="D7T8Y1"/>
<dbReference type="PaxDb" id="29760-VIT_01s0011g04330.t01"/>
<name>D7T8Y1_VITVI</name>
<accession>D7T8Y1</accession>
<dbReference type="EMBL" id="FN595752">
    <property type="protein sequence ID" value="CBI26952.3"/>
    <property type="molecule type" value="Genomic_DNA"/>
</dbReference>
<proteinExistence type="predicted"/>
<dbReference type="AlphaFoldDB" id="D7T8Y1"/>